<name>A0A0F9T2F9_9ZZZZ</name>
<dbReference type="AlphaFoldDB" id="A0A0F9T2F9"/>
<sequence length="150" mass="15599">MAADVWDFYNEFTELIGDGTIDLDADTFNLGLYLSTSNAATLTLSGRAAVTNQHASANGYTQPGSALDSPTWVRSGGTTTFDSADEVFTASGGSIVCRFAVIDDDTVASPVVDPLVCFSLLDNTPADVTATDTNTLTIAMHGSGIFTLAT</sequence>
<accession>A0A0F9T2F9</accession>
<reference evidence="1" key="1">
    <citation type="journal article" date="2015" name="Nature">
        <title>Complex archaea that bridge the gap between prokaryotes and eukaryotes.</title>
        <authorList>
            <person name="Spang A."/>
            <person name="Saw J.H."/>
            <person name="Jorgensen S.L."/>
            <person name="Zaremba-Niedzwiedzka K."/>
            <person name="Martijn J."/>
            <person name="Lind A.E."/>
            <person name="van Eijk R."/>
            <person name="Schleper C."/>
            <person name="Guy L."/>
            <person name="Ettema T.J."/>
        </authorList>
    </citation>
    <scope>NUCLEOTIDE SEQUENCE</scope>
</reference>
<evidence type="ECO:0000313" key="1">
    <source>
        <dbReference type="EMBL" id="KKN73409.1"/>
    </source>
</evidence>
<gene>
    <name evidence="1" type="ORF">LCGC14_0401120</name>
</gene>
<proteinExistence type="predicted"/>
<comment type="caution">
    <text evidence="1">The sequence shown here is derived from an EMBL/GenBank/DDBJ whole genome shotgun (WGS) entry which is preliminary data.</text>
</comment>
<protein>
    <submittedName>
        <fullName evidence="1">Uncharacterized protein</fullName>
    </submittedName>
</protein>
<dbReference type="EMBL" id="LAZR01000344">
    <property type="protein sequence ID" value="KKN73409.1"/>
    <property type="molecule type" value="Genomic_DNA"/>
</dbReference>
<organism evidence="1">
    <name type="scientific">marine sediment metagenome</name>
    <dbReference type="NCBI Taxonomy" id="412755"/>
    <lineage>
        <taxon>unclassified sequences</taxon>
        <taxon>metagenomes</taxon>
        <taxon>ecological metagenomes</taxon>
    </lineage>
</organism>